<gene>
    <name evidence="2" type="ORF">J2Z48_003120</name>
</gene>
<dbReference type="RefSeq" id="WP_307254912.1">
    <property type="nucleotide sequence ID" value="NZ_JAUSUV010000021.1"/>
</dbReference>
<dbReference type="GO" id="GO:0003677">
    <property type="term" value="F:DNA binding"/>
    <property type="evidence" value="ECO:0007669"/>
    <property type="project" value="InterPro"/>
</dbReference>
<dbReference type="AlphaFoldDB" id="A0AAJ1WTK3"/>
<dbReference type="SMART" id="SM00530">
    <property type="entry name" value="HTH_XRE"/>
    <property type="match status" value="1"/>
</dbReference>
<sequence>MDKVVLCLAIFPISGEIRTNTSEWVTGMSNPKNHEDLMDLLESVPGVKETVYSFSSIMGKAIYQRRLALKLAQGELAQHVQHVTEEPMDQSVISRIEGGSREITSETYDRVLRAIGLKDLELKFDSDAL</sequence>
<evidence type="ECO:0000259" key="1">
    <source>
        <dbReference type="SMART" id="SM00530"/>
    </source>
</evidence>
<reference evidence="2 3" key="1">
    <citation type="submission" date="2023-07" db="EMBL/GenBank/DDBJ databases">
        <title>Genomic Encyclopedia of Type Strains, Phase IV (KMG-IV): sequencing the most valuable type-strain genomes for metagenomic binning, comparative biology and taxonomic classification.</title>
        <authorList>
            <person name="Goeker M."/>
        </authorList>
    </citation>
    <scope>NUCLEOTIDE SEQUENCE [LARGE SCALE GENOMIC DNA]</scope>
    <source>
        <strain evidence="2 3">DSM 46876</strain>
    </source>
</reference>
<name>A0AAJ1WTK3_9BACL</name>
<dbReference type="SUPFAM" id="SSF47413">
    <property type="entry name" value="lambda repressor-like DNA-binding domains"/>
    <property type="match status" value="1"/>
</dbReference>
<evidence type="ECO:0000313" key="3">
    <source>
        <dbReference type="Proteomes" id="UP001238450"/>
    </source>
</evidence>
<accession>A0AAJ1WTK3</accession>
<proteinExistence type="predicted"/>
<dbReference type="Gene3D" id="1.10.260.40">
    <property type="entry name" value="lambda repressor-like DNA-binding domains"/>
    <property type="match status" value="1"/>
</dbReference>
<dbReference type="EMBL" id="JAUSUV010000021">
    <property type="protein sequence ID" value="MDQ0418915.1"/>
    <property type="molecule type" value="Genomic_DNA"/>
</dbReference>
<organism evidence="2 3">
    <name type="scientific">Croceifilum oryzae</name>
    <dbReference type="NCBI Taxonomy" id="1553429"/>
    <lineage>
        <taxon>Bacteria</taxon>
        <taxon>Bacillati</taxon>
        <taxon>Bacillota</taxon>
        <taxon>Bacilli</taxon>
        <taxon>Bacillales</taxon>
        <taxon>Thermoactinomycetaceae</taxon>
        <taxon>Croceifilum</taxon>
    </lineage>
</organism>
<dbReference type="InterPro" id="IPR001387">
    <property type="entry name" value="Cro/C1-type_HTH"/>
</dbReference>
<dbReference type="Proteomes" id="UP001238450">
    <property type="component" value="Unassembled WGS sequence"/>
</dbReference>
<comment type="caution">
    <text evidence="2">The sequence shown here is derived from an EMBL/GenBank/DDBJ whole genome shotgun (WGS) entry which is preliminary data.</text>
</comment>
<dbReference type="InterPro" id="IPR010982">
    <property type="entry name" value="Lambda_DNA-bd_dom_sf"/>
</dbReference>
<keyword evidence="3" id="KW-1185">Reference proteome</keyword>
<feature type="domain" description="HTH cro/C1-type" evidence="1">
    <location>
        <begin position="61"/>
        <end position="122"/>
    </location>
</feature>
<evidence type="ECO:0000313" key="2">
    <source>
        <dbReference type="EMBL" id="MDQ0418915.1"/>
    </source>
</evidence>
<protein>
    <recommendedName>
        <fullName evidence="1">HTH cro/C1-type domain-containing protein</fullName>
    </recommendedName>
</protein>